<sequence length="166" mass="19330">NNFLKVVRSPDDADYYLVFCPISSRVGTDVSEAMEHLPGEKYDKAAVLVVMHHTFNPDQVIPPSRRLVTDQRVHLTLDCLFHQNKLLDCEFNKKMKAMSVRTRLKARTDIQVELEEGQGPYQPTPTEDNDETETGVCLFFFFSLVLFSSWDMQYCMIEAFYYPNRF</sequence>
<proteinExistence type="predicted"/>
<name>A0A672I9D4_SALFA</name>
<evidence type="ECO:0000313" key="2">
    <source>
        <dbReference type="Proteomes" id="UP000472267"/>
    </source>
</evidence>
<dbReference type="PANTHER" id="PTHR34488">
    <property type="entry name" value="SI:CH211-245H14.1-RELATED"/>
    <property type="match status" value="1"/>
</dbReference>
<organism evidence="1 2">
    <name type="scientific">Salarias fasciatus</name>
    <name type="common">Jewelled blenny</name>
    <name type="synonym">Blennius fasciatus</name>
    <dbReference type="NCBI Taxonomy" id="181472"/>
    <lineage>
        <taxon>Eukaryota</taxon>
        <taxon>Metazoa</taxon>
        <taxon>Chordata</taxon>
        <taxon>Craniata</taxon>
        <taxon>Vertebrata</taxon>
        <taxon>Euteleostomi</taxon>
        <taxon>Actinopterygii</taxon>
        <taxon>Neopterygii</taxon>
        <taxon>Teleostei</taxon>
        <taxon>Neoteleostei</taxon>
        <taxon>Acanthomorphata</taxon>
        <taxon>Ovalentaria</taxon>
        <taxon>Blenniimorphae</taxon>
        <taxon>Blenniiformes</taxon>
        <taxon>Blennioidei</taxon>
        <taxon>Blenniidae</taxon>
        <taxon>Salariinae</taxon>
        <taxon>Salarias</taxon>
    </lineage>
</organism>
<accession>A0A672I9D4</accession>
<keyword evidence="2" id="KW-1185">Reference proteome</keyword>
<reference evidence="1" key="2">
    <citation type="submission" date="2025-08" db="UniProtKB">
        <authorList>
            <consortium name="Ensembl"/>
        </authorList>
    </citation>
    <scope>IDENTIFICATION</scope>
</reference>
<dbReference type="AlphaFoldDB" id="A0A672I9D4"/>
<protein>
    <submittedName>
        <fullName evidence="1">Uncharacterized protein</fullName>
    </submittedName>
</protein>
<dbReference type="Ensembl" id="ENSSFAT00005039168.1">
    <property type="protein sequence ID" value="ENSSFAP00005037767.1"/>
    <property type="gene ID" value="ENSSFAG00005018994.1"/>
</dbReference>
<evidence type="ECO:0000313" key="1">
    <source>
        <dbReference type="Ensembl" id="ENSSFAP00005037767.1"/>
    </source>
</evidence>
<reference evidence="1" key="3">
    <citation type="submission" date="2025-09" db="UniProtKB">
        <authorList>
            <consortium name="Ensembl"/>
        </authorList>
    </citation>
    <scope>IDENTIFICATION</scope>
</reference>
<dbReference type="InParanoid" id="A0A672I9D4"/>
<dbReference type="Proteomes" id="UP000472267">
    <property type="component" value="Chromosome 15"/>
</dbReference>
<reference evidence="1" key="1">
    <citation type="submission" date="2019-06" db="EMBL/GenBank/DDBJ databases">
        <authorList>
            <consortium name="Wellcome Sanger Institute Data Sharing"/>
        </authorList>
    </citation>
    <scope>NUCLEOTIDE SEQUENCE [LARGE SCALE GENOMIC DNA]</scope>
</reference>
<dbReference type="PANTHER" id="PTHR34488:SF1">
    <property type="entry name" value="SI:CH211-245H14.1-RELATED"/>
    <property type="match status" value="1"/>
</dbReference>